<protein>
    <submittedName>
        <fullName evidence="2">Uncharacterized protein</fullName>
    </submittedName>
</protein>
<reference evidence="3" key="2">
    <citation type="journal article" date="2017" name="Nat. Plants">
        <title>The Aegilops tauschii genome reveals multiple impacts of transposons.</title>
        <authorList>
            <person name="Zhao G."/>
            <person name="Zou C."/>
            <person name="Li K."/>
            <person name="Wang K."/>
            <person name="Li T."/>
            <person name="Gao L."/>
            <person name="Zhang X."/>
            <person name="Wang H."/>
            <person name="Yang Z."/>
            <person name="Liu X."/>
            <person name="Jiang W."/>
            <person name="Mao L."/>
            <person name="Kong X."/>
            <person name="Jiao Y."/>
            <person name="Jia J."/>
        </authorList>
    </citation>
    <scope>NUCLEOTIDE SEQUENCE [LARGE SCALE GENOMIC DNA]</scope>
    <source>
        <strain evidence="3">cv. AL8/78</strain>
    </source>
</reference>
<reference evidence="2" key="3">
    <citation type="journal article" date="2017" name="Nature">
        <title>Genome sequence of the progenitor of the wheat D genome Aegilops tauschii.</title>
        <authorList>
            <person name="Luo M.C."/>
            <person name="Gu Y.Q."/>
            <person name="Puiu D."/>
            <person name="Wang H."/>
            <person name="Twardziok S.O."/>
            <person name="Deal K.R."/>
            <person name="Huo N."/>
            <person name="Zhu T."/>
            <person name="Wang L."/>
            <person name="Wang Y."/>
            <person name="McGuire P.E."/>
            <person name="Liu S."/>
            <person name="Long H."/>
            <person name="Ramasamy R.K."/>
            <person name="Rodriguez J.C."/>
            <person name="Van S.L."/>
            <person name="Yuan L."/>
            <person name="Wang Z."/>
            <person name="Xia Z."/>
            <person name="Xiao L."/>
            <person name="Anderson O.D."/>
            <person name="Ouyang S."/>
            <person name="Liang Y."/>
            <person name="Zimin A.V."/>
            <person name="Pertea G."/>
            <person name="Qi P."/>
            <person name="Bennetzen J.L."/>
            <person name="Dai X."/>
            <person name="Dawson M.W."/>
            <person name="Muller H.G."/>
            <person name="Kugler K."/>
            <person name="Rivarola-Duarte L."/>
            <person name="Spannagl M."/>
            <person name="Mayer K.F.X."/>
            <person name="Lu F.H."/>
            <person name="Bevan M.W."/>
            <person name="Leroy P."/>
            <person name="Li P."/>
            <person name="You F.M."/>
            <person name="Sun Q."/>
            <person name="Liu Z."/>
            <person name="Lyons E."/>
            <person name="Wicker T."/>
            <person name="Salzberg S.L."/>
            <person name="Devos K.M."/>
            <person name="Dvorak J."/>
        </authorList>
    </citation>
    <scope>NUCLEOTIDE SEQUENCE [LARGE SCALE GENOMIC DNA]</scope>
    <source>
        <strain evidence="2">cv. AL8/78</strain>
    </source>
</reference>
<evidence type="ECO:0000313" key="3">
    <source>
        <dbReference type="Proteomes" id="UP000015105"/>
    </source>
</evidence>
<reference evidence="2" key="4">
    <citation type="submission" date="2019-03" db="UniProtKB">
        <authorList>
            <consortium name="EnsemblPlants"/>
        </authorList>
    </citation>
    <scope>IDENTIFICATION</scope>
</reference>
<organism evidence="2 3">
    <name type="scientific">Aegilops tauschii subsp. strangulata</name>
    <name type="common">Goatgrass</name>
    <dbReference type="NCBI Taxonomy" id="200361"/>
    <lineage>
        <taxon>Eukaryota</taxon>
        <taxon>Viridiplantae</taxon>
        <taxon>Streptophyta</taxon>
        <taxon>Embryophyta</taxon>
        <taxon>Tracheophyta</taxon>
        <taxon>Spermatophyta</taxon>
        <taxon>Magnoliopsida</taxon>
        <taxon>Liliopsida</taxon>
        <taxon>Poales</taxon>
        <taxon>Poaceae</taxon>
        <taxon>BOP clade</taxon>
        <taxon>Pooideae</taxon>
        <taxon>Triticodae</taxon>
        <taxon>Triticeae</taxon>
        <taxon>Triticinae</taxon>
        <taxon>Aegilops</taxon>
    </lineage>
</organism>
<reference evidence="2" key="5">
    <citation type="journal article" date="2021" name="G3 (Bethesda)">
        <title>Aegilops tauschii genome assembly Aet v5.0 features greater sequence contiguity and improved annotation.</title>
        <authorList>
            <person name="Wang L."/>
            <person name="Zhu T."/>
            <person name="Rodriguez J.C."/>
            <person name="Deal K.R."/>
            <person name="Dubcovsky J."/>
            <person name="McGuire P.E."/>
            <person name="Lux T."/>
            <person name="Spannagl M."/>
            <person name="Mayer K.F.X."/>
            <person name="Baldrich P."/>
            <person name="Meyers B.C."/>
            <person name="Huo N."/>
            <person name="Gu Y.Q."/>
            <person name="Zhou H."/>
            <person name="Devos K.M."/>
            <person name="Bennetzen J.L."/>
            <person name="Unver T."/>
            <person name="Budak H."/>
            <person name="Gulick P.J."/>
            <person name="Galiba G."/>
            <person name="Kalapos B."/>
            <person name="Nelson D.R."/>
            <person name="Li P."/>
            <person name="You F.M."/>
            <person name="Luo M.C."/>
            <person name="Dvorak J."/>
        </authorList>
    </citation>
    <scope>NUCLEOTIDE SEQUENCE [LARGE SCALE GENOMIC DNA]</scope>
    <source>
        <strain evidence="2">cv. AL8/78</strain>
    </source>
</reference>
<accession>A0A453IW06</accession>
<feature type="compositionally biased region" description="Basic and acidic residues" evidence="1">
    <location>
        <begin position="1"/>
        <end position="10"/>
    </location>
</feature>
<keyword evidence="3" id="KW-1185">Reference proteome</keyword>
<sequence>AEKPKPPPEKTHRRRAGASPPQREPPPLFLLLSLSLPGRRLHERGRGRAGRARARRGERMESMEPMDIDWNRVVSRFVLDETYEGIEAPHWADL</sequence>
<name>A0A453IW06_AEGTS</name>
<dbReference type="EnsemblPlants" id="AET4Gv20703100.1">
    <property type="protein sequence ID" value="AET4Gv20703100.1"/>
    <property type="gene ID" value="AET4Gv20703100"/>
</dbReference>
<dbReference type="Gramene" id="AET4Gv20703100.1">
    <property type="protein sequence ID" value="AET4Gv20703100.1"/>
    <property type="gene ID" value="AET4Gv20703100"/>
</dbReference>
<dbReference type="Proteomes" id="UP000015105">
    <property type="component" value="Chromosome 4D"/>
</dbReference>
<dbReference type="PANTHER" id="PTHR36373">
    <property type="entry name" value="EXPRESSED PROTEIN"/>
    <property type="match status" value="1"/>
</dbReference>
<evidence type="ECO:0000313" key="2">
    <source>
        <dbReference type="EnsemblPlants" id="AET4Gv20703100.1"/>
    </source>
</evidence>
<dbReference type="AlphaFoldDB" id="A0A453IW06"/>
<proteinExistence type="predicted"/>
<dbReference type="PANTHER" id="PTHR36373:SF1">
    <property type="entry name" value="EXPRESSED PROTEIN"/>
    <property type="match status" value="1"/>
</dbReference>
<reference evidence="3" key="1">
    <citation type="journal article" date="2014" name="Science">
        <title>Ancient hybridizations among the ancestral genomes of bread wheat.</title>
        <authorList>
            <consortium name="International Wheat Genome Sequencing Consortium,"/>
            <person name="Marcussen T."/>
            <person name="Sandve S.R."/>
            <person name="Heier L."/>
            <person name="Spannagl M."/>
            <person name="Pfeifer M."/>
            <person name="Jakobsen K.S."/>
            <person name="Wulff B.B."/>
            <person name="Steuernagel B."/>
            <person name="Mayer K.F."/>
            <person name="Olsen O.A."/>
        </authorList>
    </citation>
    <scope>NUCLEOTIDE SEQUENCE [LARGE SCALE GENOMIC DNA]</scope>
    <source>
        <strain evidence="3">cv. AL8/78</strain>
    </source>
</reference>
<evidence type="ECO:0000256" key="1">
    <source>
        <dbReference type="SAM" id="MobiDB-lite"/>
    </source>
</evidence>
<feature type="region of interest" description="Disordered" evidence="1">
    <location>
        <begin position="1"/>
        <end position="28"/>
    </location>
</feature>